<sequence length="58" mass="6487">SGTSDARRRHHPGTSRCSHDSAGMRAERTGAGNQSRREDSGDRHWRRQRHRRPGPGAA</sequence>
<feature type="non-terminal residue" evidence="2">
    <location>
        <position position="1"/>
    </location>
</feature>
<feature type="region of interest" description="Disordered" evidence="1">
    <location>
        <begin position="1"/>
        <end position="58"/>
    </location>
</feature>
<evidence type="ECO:0000256" key="1">
    <source>
        <dbReference type="SAM" id="MobiDB-lite"/>
    </source>
</evidence>
<protein>
    <submittedName>
        <fullName evidence="2">Uncharacterized protein</fullName>
    </submittedName>
</protein>
<feature type="compositionally biased region" description="Basic residues" evidence="1">
    <location>
        <begin position="44"/>
        <end position="58"/>
    </location>
</feature>
<proteinExistence type="predicted"/>
<evidence type="ECO:0000313" key="2">
    <source>
        <dbReference type="EMBL" id="GFD57698.1"/>
    </source>
</evidence>
<dbReference type="EMBL" id="BKCJ011844035">
    <property type="protein sequence ID" value="GFD57698.1"/>
    <property type="molecule type" value="Genomic_DNA"/>
</dbReference>
<dbReference type="AlphaFoldDB" id="A0A699XI76"/>
<organism evidence="2">
    <name type="scientific">Tanacetum cinerariifolium</name>
    <name type="common">Dalmatian daisy</name>
    <name type="synonym">Chrysanthemum cinerariifolium</name>
    <dbReference type="NCBI Taxonomy" id="118510"/>
    <lineage>
        <taxon>Eukaryota</taxon>
        <taxon>Viridiplantae</taxon>
        <taxon>Streptophyta</taxon>
        <taxon>Embryophyta</taxon>
        <taxon>Tracheophyta</taxon>
        <taxon>Spermatophyta</taxon>
        <taxon>Magnoliopsida</taxon>
        <taxon>eudicotyledons</taxon>
        <taxon>Gunneridae</taxon>
        <taxon>Pentapetalae</taxon>
        <taxon>asterids</taxon>
        <taxon>campanulids</taxon>
        <taxon>Asterales</taxon>
        <taxon>Asteraceae</taxon>
        <taxon>Asteroideae</taxon>
        <taxon>Anthemideae</taxon>
        <taxon>Anthemidinae</taxon>
        <taxon>Tanacetum</taxon>
    </lineage>
</organism>
<reference evidence="2" key="1">
    <citation type="journal article" date="2019" name="Sci. Rep.">
        <title>Draft genome of Tanacetum cinerariifolium, the natural source of mosquito coil.</title>
        <authorList>
            <person name="Yamashiro T."/>
            <person name="Shiraishi A."/>
            <person name="Satake H."/>
            <person name="Nakayama K."/>
        </authorList>
    </citation>
    <scope>NUCLEOTIDE SEQUENCE</scope>
</reference>
<comment type="caution">
    <text evidence="2">The sequence shown here is derived from an EMBL/GenBank/DDBJ whole genome shotgun (WGS) entry which is preliminary data.</text>
</comment>
<gene>
    <name evidence="2" type="ORF">Tci_929667</name>
</gene>
<accession>A0A699XI76</accession>
<name>A0A699XI76_TANCI</name>